<dbReference type="EMBL" id="JBFNXQ010000075">
    <property type="protein sequence ID" value="MEX5720541.1"/>
    <property type="molecule type" value="Genomic_DNA"/>
</dbReference>
<accession>A0ABV3XJG6</accession>
<comment type="caution">
    <text evidence="1">The sequence shown here is derived from an EMBL/GenBank/DDBJ whole genome shotgun (WGS) entry which is preliminary data.</text>
</comment>
<dbReference type="PANTHER" id="PTHR32309">
    <property type="entry name" value="TYROSINE-PROTEIN KINASE"/>
    <property type="match status" value="1"/>
</dbReference>
<dbReference type="Proteomes" id="UP001560045">
    <property type="component" value="Unassembled WGS sequence"/>
</dbReference>
<reference evidence="1 2" key="1">
    <citation type="submission" date="2024-06" db="EMBL/GenBank/DDBJ databases">
        <title>Draft genome sequence of Geodermatophilus badlandi, a novel member of the Geodermatophilaceae isolated from badland sedimentary rocks in the Red desert, Wyoming, USA.</title>
        <authorList>
            <person name="Ben Tekaya S."/>
            <person name="Nouioui I."/>
            <person name="Flores G.M."/>
            <person name="Shaal M.N."/>
            <person name="Bredoire F."/>
            <person name="Basile F."/>
            <person name="Van Diepen L."/>
            <person name="Ward N.L."/>
        </authorList>
    </citation>
    <scope>NUCLEOTIDE SEQUENCE [LARGE SCALE GENOMIC DNA]</scope>
    <source>
        <strain evidence="1 2">WL48A</strain>
    </source>
</reference>
<keyword evidence="2" id="KW-1185">Reference proteome</keyword>
<dbReference type="PANTHER" id="PTHR32309:SF13">
    <property type="entry name" value="FERRIC ENTEROBACTIN TRANSPORT PROTEIN FEPE"/>
    <property type="match status" value="1"/>
</dbReference>
<dbReference type="RefSeq" id="WP_369209362.1">
    <property type="nucleotide sequence ID" value="NZ_JBFNXQ010000075.1"/>
</dbReference>
<sequence>MVRGLRRYWALALVVALTAMAVVVSALALAPRTYTATAVVAMVPRPEPRASGDVLRLTIPTYSTLATSQRVAADLAGRFREDVDLILAAVTAENPPSSNTILLSAAWGDAEEAAEIANGLADEVIEAAATDPLLTGSLVAAAVPPTRPSWPPQQASLVVGALLAVALGVAVAVVADRRRPLVSSPADVVRLVEEDHLDVPVLVTGTAVTGTAEFVARTVEDRLAAYGGRGIPQLEFSTVDQSSSRAVALAVSAAAALSRRGRRVLVCLEEHERVLVEQPDVARELAHAVPGQVVLESPPGEAPSRGIRDGGVGLEMVDLTVRLVRATENLEEVMPPKSRLGVVATVAPDTSSHHVRTVLHVLGERGIPVLAVCYLIKRPAESVPALA</sequence>
<name>A0ABV3XJG6_9ACTN</name>
<gene>
    <name evidence="1" type="ORF">ABQ292_19430</name>
</gene>
<proteinExistence type="predicted"/>
<evidence type="ECO:0008006" key="3">
    <source>
        <dbReference type="Google" id="ProtNLM"/>
    </source>
</evidence>
<protein>
    <recommendedName>
        <fullName evidence="3">Capsular polysaccharide biosynthesis protein</fullName>
    </recommendedName>
</protein>
<evidence type="ECO:0000313" key="1">
    <source>
        <dbReference type="EMBL" id="MEX5720541.1"/>
    </source>
</evidence>
<evidence type="ECO:0000313" key="2">
    <source>
        <dbReference type="Proteomes" id="UP001560045"/>
    </source>
</evidence>
<dbReference type="InterPro" id="IPR050445">
    <property type="entry name" value="Bact_polysacc_biosynth/exp"/>
</dbReference>
<organism evidence="1 2">
    <name type="scientific">Geodermatophilus maliterrae</name>
    <dbReference type="NCBI Taxonomy" id="3162531"/>
    <lineage>
        <taxon>Bacteria</taxon>
        <taxon>Bacillati</taxon>
        <taxon>Actinomycetota</taxon>
        <taxon>Actinomycetes</taxon>
        <taxon>Geodermatophilales</taxon>
        <taxon>Geodermatophilaceae</taxon>
        <taxon>Geodermatophilus</taxon>
    </lineage>
</organism>